<evidence type="ECO:0000256" key="5">
    <source>
        <dbReference type="ARBA" id="ARBA00023136"/>
    </source>
</evidence>
<evidence type="ECO:0000256" key="4">
    <source>
        <dbReference type="ARBA" id="ARBA00022989"/>
    </source>
</evidence>
<evidence type="ECO:0000256" key="2">
    <source>
        <dbReference type="ARBA" id="ARBA00005982"/>
    </source>
</evidence>
<dbReference type="AlphaFoldDB" id="A0A2I4E5G2"/>
<evidence type="ECO:0000313" key="7">
    <source>
        <dbReference type="RefSeq" id="XP_018814641.1"/>
    </source>
</evidence>
<dbReference type="Proteomes" id="UP000235220">
    <property type="component" value="Chromosome 1"/>
</dbReference>
<gene>
    <name evidence="7" type="primary">LOC108986469</name>
</gene>
<name>A0A2I4E5G2_JUGRE</name>
<dbReference type="PANTHER" id="PTHR11654">
    <property type="entry name" value="OLIGOPEPTIDE TRANSPORTER-RELATED"/>
    <property type="match status" value="1"/>
</dbReference>
<dbReference type="InterPro" id="IPR000109">
    <property type="entry name" value="POT_fam"/>
</dbReference>
<dbReference type="GO" id="GO:0006857">
    <property type="term" value="P:oligopeptide transport"/>
    <property type="evidence" value="ECO:0007669"/>
    <property type="project" value="InterPro"/>
</dbReference>
<dbReference type="SUPFAM" id="SSF103473">
    <property type="entry name" value="MFS general substrate transporter"/>
    <property type="match status" value="1"/>
</dbReference>
<dbReference type="RefSeq" id="XP_018814641.1">
    <property type="nucleotide sequence ID" value="XM_018959096.1"/>
</dbReference>
<proteinExistence type="inferred from homology"/>
<keyword evidence="6" id="KW-1185">Reference proteome</keyword>
<dbReference type="InterPro" id="IPR036259">
    <property type="entry name" value="MFS_trans_sf"/>
</dbReference>
<accession>A0A2I4E5G2</accession>
<dbReference type="GO" id="GO:0005886">
    <property type="term" value="C:plasma membrane"/>
    <property type="evidence" value="ECO:0000318"/>
    <property type="project" value="GO_Central"/>
</dbReference>
<keyword evidence="3" id="KW-0812">Transmembrane</keyword>
<dbReference type="CDD" id="cd17416">
    <property type="entry name" value="MFS_NPF1_2"/>
    <property type="match status" value="1"/>
</dbReference>
<comment type="subcellular location">
    <subcellularLocation>
        <location evidence="1">Membrane</location>
        <topology evidence="1">Multi-pass membrane protein</topology>
    </subcellularLocation>
</comment>
<dbReference type="Pfam" id="PF00854">
    <property type="entry name" value="PTR2"/>
    <property type="match status" value="1"/>
</dbReference>
<reference evidence="7" key="1">
    <citation type="submission" date="2025-08" db="UniProtKB">
        <authorList>
            <consortium name="RefSeq"/>
        </authorList>
    </citation>
    <scope>IDENTIFICATION</scope>
    <source>
        <tissue evidence="7">Leaves</tissue>
    </source>
</reference>
<comment type="similarity">
    <text evidence="2">Belongs to the major facilitator superfamily. Proton-dependent oligopeptide transporter (POT/PTR) (TC 2.A.17) family.</text>
</comment>
<keyword evidence="4" id="KW-1133">Transmembrane helix</keyword>
<dbReference type="Gramene" id="Jr01_28220_p1">
    <property type="protein sequence ID" value="cds.Jr01_28220_p1"/>
    <property type="gene ID" value="Jr01_28220"/>
</dbReference>
<keyword evidence="5" id="KW-0472">Membrane</keyword>
<dbReference type="GO" id="GO:0022857">
    <property type="term" value="F:transmembrane transporter activity"/>
    <property type="evidence" value="ECO:0000318"/>
    <property type="project" value="GO_Central"/>
</dbReference>
<organism evidence="6 7">
    <name type="scientific">Juglans regia</name>
    <name type="common">English walnut</name>
    <dbReference type="NCBI Taxonomy" id="51240"/>
    <lineage>
        <taxon>Eukaryota</taxon>
        <taxon>Viridiplantae</taxon>
        <taxon>Streptophyta</taxon>
        <taxon>Embryophyta</taxon>
        <taxon>Tracheophyta</taxon>
        <taxon>Spermatophyta</taxon>
        <taxon>Magnoliopsida</taxon>
        <taxon>eudicotyledons</taxon>
        <taxon>Gunneridae</taxon>
        <taxon>Pentapetalae</taxon>
        <taxon>rosids</taxon>
        <taxon>fabids</taxon>
        <taxon>Fagales</taxon>
        <taxon>Juglandaceae</taxon>
        <taxon>Juglans</taxon>
    </lineage>
</organism>
<evidence type="ECO:0000256" key="3">
    <source>
        <dbReference type="ARBA" id="ARBA00022692"/>
    </source>
</evidence>
<evidence type="ECO:0000313" key="6">
    <source>
        <dbReference type="Proteomes" id="UP000235220"/>
    </source>
</evidence>
<dbReference type="KEGG" id="jre:108986469"/>
<dbReference type="PROSITE" id="PS01022">
    <property type="entry name" value="PTR2_1"/>
    <property type="match status" value="1"/>
</dbReference>
<dbReference type="OrthoDB" id="8904098at2759"/>
<evidence type="ECO:0000256" key="1">
    <source>
        <dbReference type="ARBA" id="ARBA00004141"/>
    </source>
</evidence>
<dbReference type="GO" id="GO:0055085">
    <property type="term" value="P:transmembrane transport"/>
    <property type="evidence" value="ECO:0000318"/>
    <property type="project" value="GO_Central"/>
</dbReference>
<sequence>MEVKAAKTNQQQVTSKKGGLRTMPFIIANETFEKVATIGLHMNMIIYLITEYHLDSDTGVSVLFLWSAISNFMPVFGAFLSDSYLGRFRVIAYGTVISLLGLTLLWLTAIIPKARPPYCDLKLGNCEPPKSSQLALLYSSFILMSIGAGGIRPCSLAFGADQFNEVDSLTKERILRSFFNWYYVSIGVSVTLSMTVIVYIQQAAGWVVGFGIPVGLMFFSAVMFLLGSSLYIVVSANKSLFTGLTQVAVAAWKNKHLALPPKTSDGLWYNHKGSNLLSPTDKLRFLNKACIIRCPAKDVDSDGLALNPWSLCTATQVEELKALIKVLPIWSTSIMVAVTLNQQVFAILQARTMDRRFIKDFKIPPASYSVFGILSMAATAAIYDTVLVPLLRKVTKRRRGLSLKARMGVGVALTCVATAVSAIVETKRRNEAIREGLANNPLALVNMSAMWLVPQNCLHGVAEAFNIIGQIEFYYSQFPESMSSIAMALVSVGFGVGSLVASLIVTIVSAVTKKEGKVSWVSKNLNMGHYDYYYWLLTIFSVVNVFYYILCSWLFGSEDKDEIDNGMKEEDMAKSKTSSPHVEPKYV</sequence>
<dbReference type="Gene3D" id="1.20.1250.20">
    <property type="entry name" value="MFS general substrate transporter like domains"/>
    <property type="match status" value="1"/>
</dbReference>
<dbReference type="InterPro" id="IPR018456">
    <property type="entry name" value="PTR2_symporter_CS"/>
</dbReference>
<protein>
    <submittedName>
        <fullName evidence="7">Protein NRT1/ PTR FAMILY 1.2-like</fullName>
    </submittedName>
</protein>
<dbReference type="GeneID" id="108986469"/>